<dbReference type="Proteomes" id="UP001055811">
    <property type="component" value="Linkage Group LG05"/>
</dbReference>
<accession>A0ACB9CXC1</accession>
<reference evidence="2" key="1">
    <citation type="journal article" date="2022" name="Mol. Ecol. Resour.">
        <title>The genomes of chicory, endive, great burdock and yacon provide insights into Asteraceae palaeo-polyploidization history and plant inulin production.</title>
        <authorList>
            <person name="Fan W."/>
            <person name="Wang S."/>
            <person name="Wang H."/>
            <person name="Wang A."/>
            <person name="Jiang F."/>
            <person name="Liu H."/>
            <person name="Zhao H."/>
            <person name="Xu D."/>
            <person name="Zhang Y."/>
        </authorList>
    </citation>
    <scope>NUCLEOTIDE SEQUENCE [LARGE SCALE GENOMIC DNA]</scope>
    <source>
        <strain evidence="2">cv. Punajuju</strain>
    </source>
</reference>
<evidence type="ECO:0000313" key="2">
    <source>
        <dbReference type="Proteomes" id="UP001055811"/>
    </source>
</evidence>
<protein>
    <submittedName>
        <fullName evidence="1">Uncharacterized protein</fullName>
    </submittedName>
</protein>
<proteinExistence type="predicted"/>
<comment type="caution">
    <text evidence="1">The sequence shown here is derived from an EMBL/GenBank/DDBJ whole genome shotgun (WGS) entry which is preliminary data.</text>
</comment>
<reference evidence="1 2" key="2">
    <citation type="journal article" date="2022" name="Mol. Ecol. Resour.">
        <title>The genomes of chicory, endive, great burdock and yacon provide insights into Asteraceae paleo-polyploidization history and plant inulin production.</title>
        <authorList>
            <person name="Fan W."/>
            <person name="Wang S."/>
            <person name="Wang H."/>
            <person name="Wang A."/>
            <person name="Jiang F."/>
            <person name="Liu H."/>
            <person name="Zhao H."/>
            <person name="Xu D."/>
            <person name="Zhang Y."/>
        </authorList>
    </citation>
    <scope>NUCLEOTIDE SEQUENCE [LARGE SCALE GENOMIC DNA]</scope>
    <source>
        <strain evidence="2">cv. Punajuju</strain>
        <tissue evidence="1">Leaves</tissue>
    </source>
</reference>
<sequence>MILSKEHNSIYDIKVSTVFPAFISGNNVIQELSAMDLAMKLHYLRFIYYFKTPSFDGWTTMSIKETMYKWLNYAYITCGRLRRANSGRPCIKCNDTGVRVIEAMCHMSLDEWLESKDGAEHKFLVPNHVIGPDLEFSPLVMIQLTKFKCGATSIGMSWSHMLGDAYSAMDFIKLWAKVIAGCYPTQPLIMAQQEAQPSYIESPNMNQDHLSVKLVGPVGDLWSTSGNSKMETFSFYISMTELTQLQAKICEEKPGPQIPPFECISIVIWKCLGKIRHMSGPEVVTICKSDPRKQTKGIITNKNQIIGVVKTNASISEYSMMQLGLLMMNEIVDEGTKIEEAIERDDKLPDFLIYGANLTFVDFSDVSFYQMEMKGQKPVYVDCVIDNIDDKGVILVLPTPNGCSDGRIVSITLLENEMATLRVVLKEDWGIA</sequence>
<evidence type="ECO:0000313" key="1">
    <source>
        <dbReference type="EMBL" id="KAI3738845.1"/>
    </source>
</evidence>
<keyword evidence="2" id="KW-1185">Reference proteome</keyword>
<gene>
    <name evidence="1" type="ORF">L2E82_29035</name>
</gene>
<name>A0ACB9CXC1_CICIN</name>
<dbReference type="EMBL" id="CM042013">
    <property type="protein sequence ID" value="KAI3738845.1"/>
    <property type="molecule type" value="Genomic_DNA"/>
</dbReference>
<organism evidence="1 2">
    <name type="scientific">Cichorium intybus</name>
    <name type="common">Chicory</name>
    <dbReference type="NCBI Taxonomy" id="13427"/>
    <lineage>
        <taxon>Eukaryota</taxon>
        <taxon>Viridiplantae</taxon>
        <taxon>Streptophyta</taxon>
        <taxon>Embryophyta</taxon>
        <taxon>Tracheophyta</taxon>
        <taxon>Spermatophyta</taxon>
        <taxon>Magnoliopsida</taxon>
        <taxon>eudicotyledons</taxon>
        <taxon>Gunneridae</taxon>
        <taxon>Pentapetalae</taxon>
        <taxon>asterids</taxon>
        <taxon>campanulids</taxon>
        <taxon>Asterales</taxon>
        <taxon>Asteraceae</taxon>
        <taxon>Cichorioideae</taxon>
        <taxon>Cichorieae</taxon>
        <taxon>Cichoriinae</taxon>
        <taxon>Cichorium</taxon>
    </lineage>
</organism>